<gene>
    <name evidence="1" type="ORF">DO97_11880</name>
</gene>
<evidence type="ECO:0000313" key="2">
    <source>
        <dbReference type="Proteomes" id="UP000030170"/>
    </source>
</evidence>
<dbReference type="Pfam" id="PF14249">
    <property type="entry name" value="Tocopherol_cycl"/>
    <property type="match status" value="1"/>
</dbReference>
<dbReference type="EMBL" id="JJML01000036">
    <property type="protein sequence ID" value="KGF72131.1"/>
    <property type="molecule type" value="Genomic_DNA"/>
</dbReference>
<organism evidence="1 2">
    <name type="scientific">Neosynechococcus sphagnicola sy1</name>
    <dbReference type="NCBI Taxonomy" id="1497020"/>
    <lineage>
        <taxon>Bacteria</taxon>
        <taxon>Bacillati</taxon>
        <taxon>Cyanobacteriota</taxon>
        <taxon>Cyanophyceae</taxon>
        <taxon>Neosynechococcales</taxon>
        <taxon>Neosynechococcaceae</taxon>
        <taxon>Neosynechococcus</taxon>
    </lineage>
</organism>
<name>A0A098TJ89_9CYAN</name>
<accession>A0A098TJ89</accession>
<proteinExistence type="predicted"/>
<dbReference type="AlphaFoldDB" id="A0A098TJ89"/>
<reference evidence="1 2" key="1">
    <citation type="journal article" date="2014" name="Mol. Ecol.">
        <title>Evolution of Synechococcus.</title>
        <authorList>
            <person name="Dvorak P."/>
            <person name="Casamatta D."/>
            <person name="Hasler P."/>
            <person name="Poulickova A."/>
            <person name="Ondrej V."/>
            <person name="Sanges R."/>
        </authorList>
    </citation>
    <scope>NUCLEOTIDE SEQUENCE [LARGE SCALE GENOMIC DNA]</scope>
    <source>
        <strain evidence="1 2">CAUP A 1101</strain>
    </source>
</reference>
<keyword evidence="2" id="KW-1185">Reference proteome</keyword>
<dbReference type="Proteomes" id="UP000030170">
    <property type="component" value="Unassembled WGS sequence"/>
</dbReference>
<dbReference type="InterPro" id="IPR025893">
    <property type="entry name" value="Tocopherol_cyclase"/>
</dbReference>
<sequence>MSDLHHYLQPPHSGYHDGGWLPHQPYFEGWYFRLTLPNQGASFAFMYSIENQAGAMPGGAAQILGPGHTYLCRTFPQIHNFWAWRHGLGLGHWGKAREAQVPRYLKPAVFAQQVLEGYQVTAHGHQGQLADPGSQAVVRWQYGVQPLDTCGDRGKLPQATAGWLSLLPIFEPGWQVLMATGRATGWIDWYGQRYTFINAPAYAEKNWGGAFPQKWFWLHCNAFSQQPDLALTAGGGRRQVLGWHESVGMVGLHHQGRFYEFAPWNAQIHWQIQPWGHWRMQAENADYAIALEASCWEPGTWVRVPTAQGLQRWCRDTTQGHIHLKLRHRHTDQLILAATSDLGGLEVGGAPWDTPWQV</sequence>
<dbReference type="RefSeq" id="WP_036534715.1">
    <property type="nucleotide sequence ID" value="NZ_JJML01000036.1"/>
</dbReference>
<protein>
    <submittedName>
        <fullName evidence="1">Tocopherol cyclase</fullName>
    </submittedName>
</protein>
<dbReference type="STRING" id="1497020.DO97_11880"/>
<comment type="caution">
    <text evidence="1">The sequence shown here is derived from an EMBL/GenBank/DDBJ whole genome shotgun (WGS) entry which is preliminary data.</text>
</comment>
<dbReference type="GO" id="GO:0009976">
    <property type="term" value="F:tocopherol cyclase activity"/>
    <property type="evidence" value="ECO:0007669"/>
    <property type="project" value="InterPro"/>
</dbReference>
<dbReference type="PANTHER" id="PTHR35309">
    <property type="match status" value="1"/>
</dbReference>
<evidence type="ECO:0000313" key="1">
    <source>
        <dbReference type="EMBL" id="KGF72131.1"/>
    </source>
</evidence>
<dbReference type="PANTHER" id="PTHR35309:SF4">
    <property type="entry name" value="TOCOPHEROL CYCLASE"/>
    <property type="match status" value="1"/>
</dbReference>